<dbReference type="GO" id="GO:0005634">
    <property type="term" value="C:nucleus"/>
    <property type="evidence" value="ECO:0007669"/>
    <property type="project" value="TreeGrafter"/>
</dbReference>
<feature type="transmembrane region" description="Helical" evidence="9">
    <location>
        <begin position="559"/>
        <end position="580"/>
    </location>
</feature>
<organism evidence="11 12">
    <name type="scientific">Candolleomyces eurysporus</name>
    <dbReference type="NCBI Taxonomy" id="2828524"/>
    <lineage>
        <taxon>Eukaryota</taxon>
        <taxon>Fungi</taxon>
        <taxon>Dikarya</taxon>
        <taxon>Basidiomycota</taxon>
        <taxon>Agaricomycotina</taxon>
        <taxon>Agaricomycetes</taxon>
        <taxon>Agaricomycetidae</taxon>
        <taxon>Agaricales</taxon>
        <taxon>Agaricineae</taxon>
        <taxon>Psathyrellaceae</taxon>
        <taxon>Candolleomyces</taxon>
    </lineage>
</organism>
<evidence type="ECO:0000256" key="9">
    <source>
        <dbReference type="SAM" id="Phobius"/>
    </source>
</evidence>
<dbReference type="EMBL" id="JANBPK010001203">
    <property type="protein sequence ID" value="KAJ2924838.1"/>
    <property type="molecule type" value="Genomic_DNA"/>
</dbReference>
<keyword evidence="5" id="KW-0418">Kinase</keyword>
<keyword evidence="6" id="KW-0067">ATP-binding</keyword>
<reference evidence="11" key="1">
    <citation type="submission" date="2022-06" db="EMBL/GenBank/DDBJ databases">
        <title>Genome Sequence of Candolleomyces eurysporus.</title>
        <authorList>
            <person name="Buettner E."/>
        </authorList>
    </citation>
    <scope>NUCLEOTIDE SEQUENCE</scope>
    <source>
        <strain evidence="11">VTCC 930004</strain>
    </source>
</reference>
<dbReference type="Pfam" id="PF01370">
    <property type="entry name" value="Epimerase"/>
    <property type="match status" value="1"/>
</dbReference>
<feature type="non-terminal residue" evidence="11">
    <location>
        <position position="1"/>
    </location>
</feature>
<feature type="domain" description="Protein kinase" evidence="10">
    <location>
        <begin position="329"/>
        <end position="636"/>
    </location>
</feature>
<dbReference type="GO" id="GO:0007095">
    <property type="term" value="P:mitotic G2 DNA damage checkpoint signaling"/>
    <property type="evidence" value="ECO:0007669"/>
    <property type="project" value="TreeGrafter"/>
</dbReference>
<dbReference type="InterPro" id="IPR002052">
    <property type="entry name" value="DNA_methylase_N6_adenine_CS"/>
</dbReference>
<dbReference type="PANTHER" id="PTHR43895">
    <property type="entry name" value="CALCIUM/CALMODULIN-DEPENDENT PROTEIN KINASE KINASE-RELATED"/>
    <property type="match status" value="1"/>
</dbReference>
<dbReference type="Pfam" id="PF00069">
    <property type="entry name" value="Pkinase"/>
    <property type="match status" value="1"/>
</dbReference>
<dbReference type="Proteomes" id="UP001140091">
    <property type="component" value="Unassembled WGS sequence"/>
</dbReference>
<dbReference type="SMART" id="SM00220">
    <property type="entry name" value="S_TKc"/>
    <property type="match status" value="1"/>
</dbReference>
<protein>
    <recommendedName>
        <fullName evidence="1">non-specific serine/threonine protein kinase</fullName>
        <ecNumber evidence="1">2.7.11.1</ecNumber>
    </recommendedName>
</protein>
<dbReference type="GO" id="GO:0008168">
    <property type="term" value="F:methyltransferase activity"/>
    <property type="evidence" value="ECO:0007669"/>
    <property type="project" value="InterPro"/>
</dbReference>
<dbReference type="GO" id="GO:0035861">
    <property type="term" value="C:site of double-strand break"/>
    <property type="evidence" value="ECO:0007669"/>
    <property type="project" value="TreeGrafter"/>
</dbReference>
<evidence type="ECO:0000259" key="10">
    <source>
        <dbReference type="PROSITE" id="PS50011"/>
    </source>
</evidence>
<name>A0A9W8J2V9_9AGAR</name>
<keyword evidence="2" id="KW-0723">Serine/threonine-protein kinase</keyword>
<dbReference type="InterPro" id="IPR008271">
    <property type="entry name" value="Ser/Thr_kinase_AS"/>
</dbReference>
<dbReference type="InterPro" id="IPR001509">
    <property type="entry name" value="Epimerase_deHydtase"/>
</dbReference>
<dbReference type="OrthoDB" id="539158at2759"/>
<evidence type="ECO:0000313" key="11">
    <source>
        <dbReference type="EMBL" id="KAJ2924838.1"/>
    </source>
</evidence>
<dbReference type="GO" id="GO:0005737">
    <property type="term" value="C:cytoplasm"/>
    <property type="evidence" value="ECO:0007669"/>
    <property type="project" value="TreeGrafter"/>
</dbReference>
<evidence type="ECO:0000256" key="7">
    <source>
        <dbReference type="ARBA" id="ARBA00047899"/>
    </source>
</evidence>
<evidence type="ECO:0000256" key="5">
    <source>
        <dbReference type="ARBA" id="ARBA00022777"/>
    </source>
</evidence>
<keyword evidence="4" id="KW-0547">Nucleotide-binding</keyword>
<proteinExistence type="predicted"/>
<dbReference type="GO" id="GO:0005524">
    <property type="term" value="F:ATP binding"/>
    <property type="evidence" value="ECO:0007669"/>
    <property type="project" value="UniProtKB-KW"/>
</dbReference>
<dbReference type="PROSITE" id="PS00108">
    <property type="entry name" value="PROTEIN_KINASE_ST"/>
    <property type="match status" value="1"/>
</dbReference>
<sequence>MPAIISASQTPPPKVLVTGGTGYIGPWVIKYLLEDGFRVRAVVRDETSWKTVKLKELFASYLGDTGRLEFYVVEDFLKEDAFGEAVKGVDAVVHLASPLQVGSTAIGPEGGGVDADEYIKPARDGTLGLLKSSTSSPDSTVKRVVYTSSTSAISRYPLTSPHTVFTEEDWGRDPDILEEQGNKASDFVKYRASKTLAERAAWEYHRESNKKDEKEGGGWDLVVLNPPFVLGPNLISALPISAGVQWWFSVVIKDSSSDPSFPTTLRGSCPYVDVRDAARAHVEALKRPEAGGERVIVIEHANSLDNLPPLKASITKEIPDFDRSEVTMMSYNNEKSKRVLGMEYMEYEKTLSSTRISGPRHAVATRRVPIQLSVYRATNFKEHRVAACKVITISDKTSEKERKNVEKEMRVHSALKHKNVLEFLNAIIVELKHRHTYHPGIYILLELAAGGDLFDKIAPDKGVSDDLAHYYFQQVIDGMQYIHSQGVCHRDLKPENLLLDAAGTLKISDFGLSAVYKLKDTGRTRMLTERCGSLPYVAPELANEQPYNAEPVDVWGCGVILFTLLVGSACFPFLFLRFVLEVMSGLLTMDEQMADTPWDEPTIRSPEFVAYVNGTIFKEDPWRRIGEQALGTIFSF</sequence>
<evidence type="ECO:0000256" key="2">
    <source>
        <dbReference type="ARBA" id="ARBA00022527"/>
    </source>
</evidence>
<accession>A0A9W8J2V9</accession>
<gene>
    <name evidence="11" type="ORF">H1R20_g12264</name>
</gene>
<dbReference type="AlphaFoldDB" id="A0A9W8J2V9"/>
<dbReference type="SUPFAM" id="SSF51735">
    <property type="entry name" value="NAD(P)-binding Rossmann-fold domains"/>
    <property type="match status" value="1"/>
</dbReference>
<keyword evidence="9" id="KW-0472">Membrane</keyword>
<evidence type="ECO:0000256" key="3">
    <source>
        <dbReference type="ARBA" id="ARBA00022679"/>
    </source>
</evidence>
<evidence type="ECO:0000256" key="4">
    <source>
        <dbReference type="ARBA" id="ARBA00022741"/>
    </source>
</evidence>
<dbReference type="EC" id="2.7.11.1" evidence="1"/>
<dbReference type="GO" id="GO:0032259">
    <property type="term" value="P:methylation"/>
    <property type="evidence" value="ECO:0007669"/>
    <property type="project" value="InterPro"/>
</dbReference>
<keyword evidence="3" id="KW-0808">Transferase</keyword>
<evidence type="ECO:0000256" key="8">
    <source>
        <dbReference type="ARBA" id="ARBA00048679"/>
    </source>
</evidence>
<dbReference type="Gene3D" id="3.40.50.720">
    <property type="entry name" value="NAD(P)-binding Rossmann-like Domain"/>
    <property type="match status" value="1"/>
</dbReference>
<dbReference type="InterPro" id="IPR036291">
    <property type="entry name" value="NAD(P)-bd_dom_sf"/>
</dbReference>
<comment type="catalytic activity">
    <reaction evidence="7">
        <text>L-threonyl-[protein] + ATP = O-phospho-L-threonyl-[protein] + ADP + H(+)</text>
        <dbReference type="Rhea" id="RHEA:46608"/>
        <dbReference type="Rhea" id="RHEA-COMP:11060"/>
        <dbReference type="Rhea" id="RHEA-COMP:11605"/>
        <dbReference type="ChEBI" id="CHEBI:15378"/>
        <dbReference type="ChEBI" id="CHEBI:30013"/>
        <dbReference type="ChEBI" id="CHEBI:30616"/>
        <dbReference type="ChEBI" id="CHEBI:61977"/>
        <dbReference type="ChEBI" id="CHEBI:456216"/>
        <dbReference type="EC" id="2.7.11.1"/>
    </reaction>
</comment>
<comment type="catalytic activity">
    <reaction evidence="8">
        <text>L-seryl-[protein] + ATP = O-phospho-L-seryl-[protein] + ADP + H(+)</text>
        <dbReference type="Rhea" id="RHEA:17989"/>
        <dbReference type="Rhea" id="RHEA-COMP:9863"/>
        <dbReference type="Rhea" id="RHEA-COMP:11604"/>
        <dbReference type="ChEBI" id="CHEBI:15378"/>
        <dbReference type="ChEBI" id="CHEBI:29999"/>
        <dbReference type="ChEBI" id="CHEBI:30616"/>
        <dbReference type="ChEBI" id="CHEBI:83421"/>
        <dbReference type="ChEBI" id="CHEBI:456216"/>
        <dbReference type="EC" id="2.7.11.1"/>
    </reaction>
</comment>
<dbReference type="GO" id="GO:0004674">
    <property type="term" value="F:protein serine/threonine kinase activity"/>
    <property type="evidence" value="ECO:0007669"/>
    <property type="project" value="UniProtKB-KW"/>
</dbReference>
<dbReference type="Gene3D" id="1.10.510.10">
    <property type="entry name" value="Transferase(Phosphotransferase) domain 1"/>
    <property type="match status" value="1"/>
</dbReference>
<dbReference type="InterPro" id="IPR011009">
    <property type="entry name" value="Kinase-like_dom_sf"/>
</dbReference>
<keyword evidence="9" id="KW-0812">Transmembrane</keyword>
<comment type="caution">
    <text evidence="11">The sequence shown here is derived from an EMBL/GenBank/DDBJ whole genome shotgun (WGS) entry which is preliminary data.</text>
</comment>
<keyword evidence="9" id="KW-1133">Transmembrane helix</keyword>
<evidence type="ECO:0000256" key="6">
    <source>
        <dbReference type="ARBA" id="ARBA00022840"/>
    </source>
</evidence>
<dbReference type="PROSITE" id="PS00092">
    <property type="entry name" value="N6_MTASE"/>
    <property type="match status" value="1"/>
</dbReference>
<evidence type="ECO:0000313" key="12">
    <source>
        <dbReference type="Proteomes" id="UP001140091"/>
    </source>
</evidence>
<dbReference type="PROSITE" id="PS50011">
    <property type="entry name" value="PROTEIN_KINASE_DOM"/>
    <property type="match status" value="1"/>
</dbReference>
<dbReference type="SUPFAM" id="SSF56112">
    <property type="entry name" value="Protein kinase-like (PK-like)"/>
    <property type="match status" value="1"/>
</dbReference>
<dbReference type="PANTHER" id="PTHR43895:SF32">
    <property type="entry name" value="SERINE_THREONINE-PROTEIN KINASE CHK1"/>
    <property type="match status" value="1"/>
</dbReference>
<evidence type="ECO:0000256" key="1">
    <source>
        <dbReference type="ARBA" id="ARBA00012513"/>
    </source>
</evidence>
<dbReference type="InterPro" id="IPR000719">
    <property type="entry name" value="Prot_kinase_dom"/>
</dbReference>
<keyword evidence="12" id="KW-1185">Reference proteome</keyword>
<dbReference type="GO" id="GO:0003676">
    <property type="term" value="F:nucleic acid binding"/>
    <property type="evidence" value="ECO:0007669"/>
    <property type="project" value="InterPro"/>
</dbReference>